<sequence>MASPRLKNNYQEAALSIIRILTFTAVTLIVGLSVWLTAVVAGASWGLAGAIGGTIAGITGFCILVCGSLYEVKNFTCPSCGKSDHTLKQIGYYNCSECGTKYHIYDKEINSISA</sequence>
<reference evidence="3" key="1">
    <citation type="submission" date="2016-10" db="EMBL/GenBank/DDBJ databases">
        <authorList>
            <person name="Varghese N."/>
            <person name="Submissions S."/>
        </authorList>
    </citation>
    <scope>NUCLEOTIDE SEQUENCE [LARGE SCALE GENOMIC DNA]</scope>
    <source>
        <strain evidence="3">DSM 17038</strain>
    </source>
</reference>
<protein>
    <submittedName>
        <fullName evidence="2">Uncharacterized protein</fullName>
    </submittedName>
</protein>
<dbReference type="InterPro" id="IPR024064">
    <property type="entry name" value="FdhE-like_sf"/>
</dbReference>
<evidence type="ECO:0000313" key="3">
    <source>
        <dbReference type="Proteomes" id="UP000199337"/>
    </source>
</evidence>
<dbReference type="RefSeq" id="WP_092468236.1">
    <property type="nucleotide sequence ID" value="NZ_FOOX01000001.1"/>
</dbReference>
<keyword evidence="1" id="KW-0812">Transmembrane</keyword>
<name>A0A1I2N9F1_9FIRM</name>
<keyword evidence="3" id="KW-1185">Reference proteome</keyword>
<dbReference type="EMBL" id="FOOX01000001">
    <property type="protein sequence ID" value="SFG00372.1"/>
    <property type="molecule type" value="Genomic_DNA"/>
</dbReference>
<gene>
    <name evidence="2" type="ORF">SAMN05660649_00435</name>
</gene>
<evidence type="ECO:0000313" key="2">
    <source>
        <dbReference type="EMBL" id="SFG00372.1"/>
    </source>
</evidence>
<feature type="transmembrane region" description="Helical" evidence="1">
    <location>
        <begin position="20"/>
        <end position="41"/>
    </location>
</feature>
<dbReference type="SUPFAM" id="SSF144020">
    <property type="entry name" value="FdhE-like"/>
    <property type="match status" value="1"/>
</dbReference>
<keyword evidence="1" id="KW-0472">Membrane</keyword>
<proteinExistence type="predicted"/>
<keyword evidence="1" id="KW-1133">Transmembrane helix</keyword>
<accession>A0A1I2N9F1</accession>
<organism evidence="2 3">
    <name type="scientific">Desulfotruncus arcticus DSM 17038</name>
    <dbReference type="NCBI Taxonomy" id="1121424"/>
    <lineage>
        <taxon>Bacteria</taxon>
        <taxon>Bacillati</taxon>
        <taxon>Bacillota</taxon>
        <taxon>Clostridia</taxon>
        <taxon>Eubacteriales</taxon>
        <taxon>Desulfallaceae</taxon>
        <taxon>Desulfotruncus</taxon>
    </lineage>
</organism>
<dbReference type="AlphaFoldDB" id="A0A1I2N9F1"/>
<dbReference type="Proteomes" id="UP000199337">
    <property type="component" value="Unassembled WGS sequence"/>
</dbReference>
<dbReference type="OrthoDB" id="7063564at2"/>
<feature type="transmembrane region" description="Helical" evidence="1">
    <location>
        <begin position="47"/>
        <end position="70"/>
    </location>
</feature>
<evidence type="ECO:0000256" key="1">
    <source>
        <dbReference type="SAM" id="Phobius"/>
    </source>
</evidence>